<dbReference type="CDD" id="cd10291">
    <property type="entry name" value="GST_C_YfcG_like"/>
    <property type="match status" value="1"/>
</dbReference>
<dbReference type="InterPro" id="IPR018247">
    <property type="entry name" value="EF_Hand_1_Ca_BS"/>
</dbReference>
<name>A0AAW1RF54_9CHLO</name>
<comment type="caution">
    <text evidence="6">The sequence shown here is derived from an EMBL/GenBank/DDBJ whole genome shotgun (WGS) entry which is preliminary data.</text>
</comment>
<dbReference type="CDD" id="cd03048">
    <property type="entry name" value="GST_N_Ure2p_like"/>
    <property type="match status" value="1"/>
</dbReference>
<evidence type="ECO:0000259" key="4">
    <source>
        <dbReference type="PROSITE" id="PS50404"/>
    </source>
</evidence>
<dbReference type="InterPro" id="IPR013766">
    <property type="entry name" value="Thioredoxin_domain"/>
</dbReference>
<dbReference type="PROSITE" id="PS50404">
    <property type="entry name" value="GST_NTER"/>
    <property type="match status" value="1"/>
</dbReference>
<dbReference type="SFLD" id="SFLDG01151">
    <property type="entry name" value="Main.2:_Nu-like"/>
    <property type="match status" value="1"/>
</dbReference>
<dbReference type="InterPro" id="IPR040079">
    <property type="entry name" value="Glutathione_S-Trfase"/>
</dbReference>
<dbReference type="SFLD" id="SFLDG00358">
    <property type="entry name" value="Main_(cytGST)"/>
    <property type="match status" value="1"/>
</dbReference>
<evidence type="ECO:0000259" key="5">
    <source>
        <dbReference type="PROSITE" id="PS50405"/>
    </source>
</evidence>
<organism evidence="6 7">
    <name type="scientific">Elliptochloris bilobata</name>
    <dbReference type="NCBI Taxonomy" id="381761"/>
    <lineage>
        <taxon>Eukaryota</taxon>
        <taxon>Viridiplantae</taxon>
        <taxon>Chlorophyta</taxon>
        <taxon>core chlorophytes</taxon>
        <taxon>Trebouxiophyceae</taxon>
        <taxon>Trebouxiophyceae incertae sedis</taxon>
        <taxon>Elliptochloris clade</taxon>
        <taxon>Elliptochloris</taxon>
    </lineage>
</organism>
<keyword evidence="2" id="KW-0106">Calcium</keyword>
<dbReference type="PANTHER" id="PTHR44051:SF8">
    <property type="entry name" value="GLUTATHIONE S-TRANSFERASE GSTA"/>
    <property type="match status" value="1"/>
</dbReference>
<evidence type="ECO:0000259" key="3">
    <source>
        <dbReference type="PROSITE" id="PS50222"/>
    </source>
</evidence>
<feature type="domain" description="EF-hand" evidence="3">
    <location>
        <begin position="343"/>
        <end position="378"/>
    </location>
</feature>
<dbReference type="InterPro" id="IPR036282">
    <property type="entry name" value="Glutathione-S-Trfase_C_sf"/>
</dbReference>
<dbReference type="Gene3D" id="1.20.1050.10">
    <property type="match status" value="1"/>
</dbReference>
<accession>A0AAW1RF54</accession>
<dbReference type="Gene3D" id="1.10.238.10">
    <property type="entry name" value="EF-hand"/>
    <property type="match status" value="2"/>
</dbReference>
<dbReference type="CDD" id="cd00051">
    <property type="entry name" value="EFh"/>
    <property type="match status" value="1"/>
</dbReference>
<dbReference type="InterPro" id="IPR004046">
    <property type="entry name" value="GST_C"/>
</dbReference>
<dbReference type="Pfam" id="PF02798">
    <property type="entry name" value="GST_N"/>
    <property type="match status" value="1"/>
</dbReference>
<evidence type="ECO:0000313" key="6">
    <source>
        <dbReference type="EMBL" id="KAK9831857.1"/>
    </source>
</evidence>
<dbReference type="AlphaFoldDB" id="A0AAW1RF54"/>
<dbReference type="Proteomes" id="UP001445335">
    <property type="component" value="Unassembled WGS sequence"/>
</dbReference>
<proteinExistence type="inferred from homology"/>
<protein>
    <submittedName>
        <fullName evidence="6">Uncharacterized protein</fullName>
    </submittedName>
</protein>
<dbReference type="SUPFAM" id="SSF47616">
    <property type="entry name" value="GST C-terminal domain-like"/>
    <property type="match status" value="1"/>
</dbReference>
<dbReference type="PROSITE" id="PS00018">
    <property type="entry name" value="EF_HAND_1"/>
    <property type="match status" value="1"/>
</dbReference>
<dbReference type="SFLD" id="SFLDS00019">
    <property type="entry name" value="Glutathione_Transferase_(cytos"/>
    <property type="match status" value="1"/>
</dbReference>
<dbReference type="CDD" id="cd02947">
    <property type="entry name" value="TRX_family"/>
    <property type="match status" value="1"/>
</dbReference>
<dbReference type="SUPFAM" id="SSF47473">
    <property type="entry name" value="EF-hand"/>
    <property type="match status" value="1"/>
</dbReference>
<dbReference type="InterPro" id="IPR011992">
    <property type="entry name" value="EF-hand-dom_pair"/>
</dbReference>
<dbReference type="SUPFAM" id="SSF52833">
    <property type="entry name" value="Thioredoxin-like"/>
    <property type="match status" value="2"/>
</dbReference>
<feature type="domain" description="GST N-terminal" evidence="4">
    <location>
        <begin position="37"/>
        <end position="118"/>
    </location>
</feature>
<dbReference type="GO" id="GO:0005509">
    <property type="term" value="F:calcium ion binding"/>
    <property type="evidence" value="ECO:0007669"/>
    <property type="project" value="InterPro"/>
</dbReference>
<dbReference type="PROSITE" id="PS50405">
    <property type="entry name" value="GST_CTER"/>
    <property type="match status" value="1"/>
</dbReference>
<feature type="domain" description="EF-hand" evidence="3">
    <location>
        <begin position="299"/>
        <end position="334"/>
    </location>
</feature>
<dbReference type="InterPro" id="IPR010987">
    <property type="entry name" value="Glutathione-S-Trfase_C-like"/>
</dbReference>
<dbReference type="Gene3D" id="3.40.30.10">
    <property type="entry name" value="Glutaredoxin"/>
    <property type="match status" value="2"/>
</dbReference>
<evidence type="ECO:0000256" key="1">
    <source>
        <dbReference type="ARBA" id="ARBA00007409"/>
    </source>
</evidence>
<keyword evidence="7" id="KW-1185">Reference proteome</keyword>
<dbReference type="EMBL" id="JALJOU010000044">
    <property type="protein sequence ID" value="KAK9831857.1"/>
    <property type="molecule type" value="Genomic_DNA"/>
</dbReference>
<dbReference type="PANTHER" id="PTHR44051">
    <property type="entry name" value="GLUTATHIONE S-TRANSFERASE-RELATED"/>
    <property type="match status" value="1"/>
</dbReference>
<evidence type="ECO:0000313" key="7">
    <source>
        <dbReference type="Proteomes" id="UP001445335"/>
    </source>
</evidence>
<sequence length="611" mass="69006">MLLHASAHHVKQTRTNVAVFTRQQRSRRAKVSTMATAQPYKLLTAGTPNGWKASVTLEELGVPYEVKPISLSKIEQKEDWFLKVNPNGRIPAMLDGDVRVFESGAIMLYLVQKHPETGLYSQDPAEQAEILSWLMFQMGGLGPMQGQANHFVRYAPEQIPYGINRYTNETKRLYNVLESGLEGRDYLAGPGKGKYTIADIANFCWVYCHAWAGIPLDNLPNVQAWKKRIEERPAVQKGLNVPEPNKFKEAADPEKEKKMVEEARKMMAGRSSDLTSMITMTEWEEDGGDDIREGEAKSAKAQNLKELFKRADLDGNGVIDRAELKALLQSTDSGLQPVTLDWMKDSEVRETLQKYDWDGSGDIDLREFEGLVEDGLLMEGKLEEYQRAWQAAGGSDLTGAALEQLFERLGQPLDAEQLAVLRERFDVAGRDHRVTFSEFLAMFRAELLDLREIMGFLRMGSSAALPPGGVAAFEWQPGEVSLLESEEEFDAALVQHPQRLIVLEASLTWCRPCKGFERSYQKFAAHYASCVFIKFFGNANENTKYLFRDRLQTPLTPTFSFWRRGQKLHQHCGANNAKMEAVLQQLVSPEEDPSFGSVFKRQLWHAKLGLT</sequence>
<dbReference type="Pfam" id="PF13499">
    <property type="entry name" value="EF-hand_7"/>
    <property type="match status" value="1"/>
</dbReference>
<dbReference type="Pfam" id="PF00085">
    <property type="entry name" value="Thioredoxin"/>
    <property type="match status" value="1"/>
</dbReference>
<dbReference type="SMART" id="SM00054">
    <property type="entry name" value="EFh"/>
    <property type="match status" value="3"/>
</dbReference>
<dbReference type="Pfam" id="PF00043">
    <property type="entry name" value="GST_C"/>
    <property type="match status" value="1"/>
</dbReference>
<gene>
    <name evidence="6" type="ORF">WJX81_002485</name>
</gene>
<reference evidence="6 7" key="1">
    <citation type="journal article" date="2024" name="Nat. Commun.">
        <title>Phylogenomics reveals the evolutionary origins of lichenization in chlorophyte algae.</title>
        <authorList>
            <person name="Puginier C."/>
            <person name="Libourel C."/>
            <person name="Otte J."/>
            <person name="Skaloud P."/>
            <person name="Haon M."/>
            <person name="Grisel S."/>
            <person name="Petersen M."/>
            <person name="Berrin J.G."/>
            <person name="Delaux P.M."/>
            <person name="Dal Grande F."/>
            <person name="Keller J."/>
        </authorList>
    </citation>
    <scope>NUCLEOTIDE SEQUENCE [LARGE SCALE GENOMIC DNA]</scope>
    <source>
        <strain evidence="6 7">SAG 245.80</strain>
    </source>
</reference>
<dbReference type="InterPro" id="IPR004045">
    <property type="entry name" value="Glutathione_S-Trfase_N"/>
</dbReference>
<dbReference type="InterPro" id="IPR036249">
    <property type="entry name" value="Thioredoxin-like_sf"/>
</dbReference>
<dbReference type="InterPro" id="IPR002048">
    <property type="entry name" value="EF_hand_dom"/>
</dbReference>
<feature type="domain" description="GST C-terminal" evidence="5">
    <location>
        <begin position="123"/>
        <end position="259"/>
    </location>
</feature>
<dbReference type="PROSITE" id="PS50222">
    <property type="entry name" value="EF_HAND_2"/>
    <property type="match status" value="2"/>
</dbReference>
<comment type="similarity">
    <text evidence="1">Belongs to the GST superfamily.</text>
</comment>
<evidence type="ECO:0000256" key="2">
    <source>
        <dbReference type="ARBA" id="ARBA00022837"/>
    </source>
</evidence>